<feature type="transmembrane region" description="Helical" evidence="2">
    <location>
        <begin position="21"/>
        <end position="41"/>
    </location>
</feature>
<sequence length="380" mass="44060">MLNRTADTQKRTWWASREVSTHVMIWVLYTIYFSLLLHFFYGEPITPKFVLQAIVYRIGDAMLFYGLALVVLPRFFSKSKIFQLILSFLVLLGLYLGWRAWIEYILMPGLFDTVGTKIAQMVSLTIFNGNTYVMFSVGYFFALKSIKQQKEIAHQEIAIAEKDAEIARQDAELAILAKEKTLAEMAFLRAQINPHFLYNTLNMLYSKVRGASKEAGNIILTFAEMMRYATSTRMQQDTVDLEGELDFVKQYLELQRQRFNNNIFIDYEEQGDFSYFRIMPMVLITIVENSFKHGELHDPESPLQIRAILEDDILTFSTWNLKRKDDNPITDKGQTGIGIDNIKKRLKVVHGEAQELSVIDDKDDYAVFFTLNFNYNPNGI</sequence>
<comment type="caution">
    <text evidence="4">The sequence shown here is derived from an EMBL/GenBank/DDBJ whole genome shotgun (WGS) entry which is preliminary data.</text>
</comment>
<organism evidence="4 5">
    <name type="scientific">Flectobacillus roseus</name>
    <dbReference type="NCBI Taxonomy" id="502259"/>
    <lineage>
        <taxon>Bacteria</taxon>
        <taxon>Pseudomonadati</taxon>
        <taxon>Bacteroidota</taxon>
        <taxon>Cytophagia</taxon>
        <taxon>Cytophagales</taxon>
        <taxon>Flectobacillaceae</taxon>
        <taxon>Flectobacillus</taxon>
    </lineage>
</organism>
<feature type="transmembrane region" description="Helical" evidence="2">
    <location>
        <begin position="81"/>
        <end position="98"/>
    </location>
</feature>
<keyword evidence="4" id="KW-0808">Transferase</keyword>
<evidence type="ECO:0000313" key="4">
    <source>
        <dbReference type="EMBL" id="MDI9861043.1"/>
    </source>
</evidence>
<feature type="coiled-coil region" evidence="1">
    <location>
        <begin position="143"/>
        <end position="179"/>
    </location>
</feature>
<keyword evidence="5" id="KW-1185">Reference proteome</keyword>
<keyword evidence="2" id="KW-0812">Transmembrane</keyword>
<reference evidence="4 5" key="1">
    <citation type="submission" date="2023-05" db="EMBL/GenBank/DDBJ databases">
        <title>Novel species of genus Flectobacillus isolated from stream in China.</title>
        <authorList>
            <person name="Lu H."/>
        </authorList>
    </citation>
    <scope>NUCLEOTIDE SEQUENCE [LARGE SCALE GENOMIC DNA]</scope>
    <source>
        <strain evidence="4 5">KCTC 42575</strain>
    </source>
</reference>
<dbReference type="InterPro" id="IPR036890">
    <property type="entry name" value="HATPase_C_sf"/>
</dbReference>
<gene>
    <name evidence="4" type="ORF">QM524_17635</name>
</gene>
<dbReference type="EMBL" id="JASHIF010000017">
    <property type="protein sequence ID" value="MDI9861043.1"/>
    <property type="molecule type" value="Genomic_DNA"/>
</dbReference>
<dbReference type="InterPro" id="IPR010559">
    <property type="entry name" value="Sig_transdc_His_kin_internal"/>
</dbReference>
<dbReference type="InterPro" id="IPR050640">
    <property type="entry name" value="Bact_2-comp_sensor_kinase"/>
</dbReference>
<dbReference type="SUPFAM" id="SSF55874">
    <property type="entry name" value="ATPase domain of HSP90 chaperone/DNA topoisomerase II/histidine kinase"/>
    <property type="match status" value="1"/>
</dbReference>
<proteinExistence type="predicted"/>
<dbReference type="RefSeq" id="WP_283345576.1">
    <property type="nucleotide sequence ID" value="NZ_JASHIF010000017.1"/>
</dbReference>
<keyword evidence="1" id="KW-0175">Coiled coil</keyword>
<keyword evidence="2" id="KW-0472">Membrane</keyword>
<evidence type="ECO:0000256" key="2">
    <source>
        <dbReference type="SAM" id="Phobius"/>
    </source>
</evidence>
<name>A0ABT6YD60_9BACT</name>
<evidence type="ECO:0000256" key="1">
    <source>
        <dbReference type="SAM" id="Coils"/>
    </source>
</evidence>
<dbReference type="GO" id="GO:0016301">
    <property type="term" value="F:kinase activity"/>
    <property type="evidence" value="ECO:0007669"/>
    <property type="project" value="UniProtKB-KW"/>
</dbReference>
<keyword evidence="2" id="KW-1133">Transmembrane helix</keyword>
<accession>A0ABT6YD60</accession>
<evidence type="ECO:0000313" key="5">
    <source>
        <dbReference type="Proteomes" id="UP001236507"/>
    </source>
</evidence>
<evidence type="ECO:0000259" key="3">
    <source>
        <dbReference type="Pfam" id="PF06580"/>
    </source>
</evidence>
<keyword evidence="4" id="KW-0418">Kinase</keyword>
<protein>
    <submittedName>
        <fullName evidence="4">Histidine kinase</fullName>
    </submittedName>
</protein>
<feature type="transmembrane region" description="Helical" evidence="2">
    <location>
        <begin position="53"/>
        <end position="72"/>
    </location>
</feature>
<feature type="domain" description="Signal transduction histidine kinase internal region" evidence="3">
    <location>
        <begin position="183"/>
        <end position="262"/>
    </location>
</feature>
<feature type="transmembrane region" description="Helical" evidence="2">
    <location>
        <begin position="118"/>
        <end position="142"/>
    </location>
</feature>
<dbReference type="PANTHER" id="PTHR34220">
    <property type="entry name" value="SENSOR HISTIDINE KINASE YPDA"/>
    <property type="match status" value="1"/>
</dbReference>
<dbReference type="PANTHER" id="PTHR34220:SF7">
    <property type="entry name" value="SENSOR HISTIDINE KINASE YPDA"/>
    <property type="match status" value="1"/>
</dbReference>
<dbReference type="Proteomes" id="UP001236507">
    <property type="component" value="Unassembled WGS sequence"/>
</dbReference>
<dbReference type="Pfam" id="PF06580">
    <property type="entry name" value="His_kinase"/>
    <property type="match status" value="1"/>
</dbReference>